<dbReference type="Pfam" id="PF00771">
    <property type="entry name" value="FHIPEP"/>
    <property type="match status" value="1"/>
</dbReference>
<organism evidence="8 9">
    <name type="scientific">Pengzhenrongella sicca</name>
    <dbReference type="NCBI Taxonomy" id="2819238"/>
    <lineage>
        <taxon>Bacteria</taxon>
        <taxon>Bacillati</taxon>
        <taxon>Actinomycetota</taxon>
        <taxon>Actinomycetes</taxon>
        <taxon>Micrococcales</taxon>
        <taxon>Pengzhenrongella</taxon>
    </lineage>
</organism>
<dbReference type="InterPro" id="IPR025505">
    <property type="entry name" value="FHIPEP_CS"/>
</dbReference>
<feature type="transmembrane region" description="Helical" evidence="7">
    <location>
        <begin position="196"/>
        <end position="218"/>
    </location>
</feature>
<reference evidence="8" key="1">
    <citation type="submission" date="2021-03" db="EMBL/GenBank/DDBJ databases">
        <title>Pengzhenrongella sicca gen. nov., sp. nov., a new member of suborder Micrococcineae isolated from High-Arctic tundra soil.</title>
        <authorList>
            <person name="Peng F."/>
        </authorList>
    </citation>
    <scope>NUCLEOTIDE SEQUENCE</scope>
    <source>
        <strain evidence="8">LRZ-2</strain>
    </source>
</reference>
<keyword evidence="9" id="KW-1185">Reference proteome</keyword>
<dbReference type="RefSeq" id="WP_227424197.1">
    <property type="nucleotide sequence ID" value="NZ_CP071868.1"/>
</dbReference>
<keyword evidence="4 7" id="KW-0812">Transmembrane</keyword>
<dbReference type="PIRSF" id="PIRSF005419">
    <property type="entry name" value="FlhA"/>
    <property type="match status" value="1"/>
</dbReference>
<evidence type="ECO:0000256" key="4">
    <source>
        <dbReference type="ARBA" id="ARBA00022692"/>
    </source>
</evidence>
<dbReference type="Gene3D" id="3.40.30.60">
    <property type="entry name" value="FHIPEP family, domain 1"/>
    <property type="match status" value="1"/>
</dbReference>
<dbReference type="GO" id="GO:0044780">
    <property type="term" value="P:bacterial-type flagellum assembly"/>
    <property type="evidence" value="ECO:0007669"/>
    <property type="project" value="TreeGrafter"/>
</dbReference>
<dbReference type="Gene3D" id="1.10.8.540">
    <property type="entry name" value="FHIPEP family, domain 3"/>
    <property type="match status" value="1"/>
</dbReference>
<dbReference type="AlphaFoldDB" id="A0A8A4ZH78"/>
<dbReference type="PROSITE" id="PS00994">
    <property type="entry name" value="FHIPEP"/>
    <property type="match status" value="1"/>
</dbReference>
<keyword evidence="5 7" id="KW-1133">Transmembrane helix</keyword>
<keyword evidence="3" id="KW-1003">Cell membrane</keyword>
<feature type="transmembrane region" description="Helical" evidence="7">
    <location>
        <begin position="101"/>
        <end position="127"/>
    </location>
</feature>
<dbReference type="Proteomes" id="UP000663937">
    <property type="component" value="Chromosome"/>
</dbReference>
<feature type="transmembrane region" description="Helical" evidence="7">
    <location>
        <begin position="238"/>
        <end position="260"/>
    </location>
</feature>
<feature type="transmembrane region" description="Helical" evidence="7">
    <location>
        <begin position="12"/>
        <end position="32"/>
    </location>
</feature>
<protein>
    <submittedName>
        <fullName evidence="8">FHIPEP family type III secretion protein</fullName>
    </submittedName>
</protein>
<dbReference type="InterPro" id="IPR001712">
    <property type="entry name" value="T3SS_FHIPEP"/>
</dbReference>
<gene>
    <name evidence="8" type="ORF">J4E96_02310</name>
</gene>
<dbReference type="Gene3D" id="3.40.50.12790">
    <property type="entry name" value="FHIPEP family, domain 4"/>
    <property type="match status" value="1"/>
</dbReference>
<sequence>MNPKPGKNKNIAALAVPAGVVGIVLLLVVPIPATLLDLLIIVNIVGSLVILLTSMYVKRPLDFSIFPSLLLVATLFRLGLNVASTRLVLRDGYAGEVIDAFGHFVVGGSLVIGLVIFMILVVIQFVVITNGAGRVAEVGARFTLDAMPGKQMAIDADLNSGLIDENTARQRRADVGAEADFYGAMDGGSKFVKGDAIAGIIITLINLIGGFVIGMLQMGMSAGDSLNHFSLLTIGDGLVTQIPALLLSVSSGIIVTRSTADGDLGSAAARQLTQSSQALQIAGVAALGLALIPGLPKLSFVAIGGLLIFAGQRVKARDAVEAEAALVAPAAVAAQSPDSPESLIEQMRVHALEILLAPDLVDLVGGGDGDLLSRVRGLRRKVALDLGVVVPPVRTRDSVDLPRSTYAVRISGVEVGRGELPVGRMLALGDALDALPGTSVNEPVFGLAGKWIPAELRHAAEMSGATVIDRVSVLITHLGSIIDQNASRLLTREDVRVLTDGVKLVNPSVVDELIPGLLSLGEVQRVLHGLLDERVPVRDLGRIYEALTLRAKVSTDVVGLVNAARTALGPALAAPYGHGGVLRVVVVDPTLEQQLVESLRPAEGGMQIMLDPTRVDNVLRSVKSCVAAGEAAGFPIVLTCAPALRTALRQLVVLATTDLPVLSYSEVTGSGLRIETVGTVRDANAIAA</sequence>
<comment type="similarity">
    <text evidence="2">Belongs to the FHIPEP (flagella/HR/invasion proteins export pore) family.</text>
</comment>
<dbReference type="InterPro" id="IPR042196">
    <property type="entry name" value="FHIPEP_4"/>
</dbReference>
<dbReference type="InterPro" id="IPR042193">
    <property type="entry name" value="FHIPEP_3"/>
</dbReference>
<dbReference type="PANTHER" id="PTHR30161">
    <property type="entry name" value="FLAGELLAR EXPORT PROTEIN, MEMBRANE FLHA SUBUNIT-RELATED"/>
    <property type="match status" value="1"/>
</dbReference>
<evidence type="ECO:0000256" key="1">
    <source>
        <dbReference type="ARBA" id="ARBA00004651"/>
    </source>
</evidence>
<dbReference type="GO" id="GO:0009306">
    <property type="term" value="P:protein secretion"/>
    <property type="evidence" value="ECO:0007669"/>
    <property type="project" value="InterPro"/>
</dbReference>
<dbReference type="KEGG" id="psic:J4E96_02310"/>
<dbReference type="GO" id="GO:0005886">
    <property type="term" value="C:plasma membrane"/>
    <property type="evidence" value="ECO:0007669"/>
    <property type="project" value="UniProtKB-SubCell"/>
</dbReference>
<evidence type="ECO:0000256" key="2">
    <source>
        <dbReference type="ARBA" id="ARBA00008835"/>
    </source>
</evidence>
<feature type="transmembrane region" description="Helical" evidence="7">
    <location>
        <begin position="69"/>
        <end position="89"/>
    </location>
</feature>
<dbReference type="EMBL" id="CP071868">
    <property type="protein sequence ID" value="QTE29886.1"/>
    <property type="molecule type" value="Genomic_DNA"/>
</dbReference>
<name>A0A8A4ZH78_9MICO</name>
<dbReference type="InterPro" id="IPR042194">
    <property type="entry name" value="FHIPEP_1"/>
</dbReference>
<evidence type="ECO:0000256" key="7">
    <source>
        <dbReference type="SAM" id="Phobius"/>
    </source>
</evidence>
<feature type="transmembrane region" description="Helical" evidence="7">
    <location>
        <begin position="38"/>
        <end position="57"/>
    </location>
</feature>
<evidence type="ECO:0000256" key="5">
    <source>
        <dbReference type="ARBA" id="ARBA00022989"/>
    </source>
</evidence>
<feature type="transmembrane region" description="Helical" evidence="7">
    <location>
        <begin position="281"/>
        <end position="309"/>
    </location>
</feature>
<dbReference type="PANTHER" id="PTHR30161:SF1">
    <property type="entry name" value="FLAGELLAR BIOSYNTHESIS PROTEIN FLHA-RELATED"/>
    <property type="match status" value="1"/>
</dbReference>
<comment type="subcellular location">
    <subcellularLocation>
        <location evidence="1">Cell membrane</location>
        <topology evidence="1">Multi-pass membrane protein</topology>
    </subcellularLocation>
</comment>
<evidence type="ECO:0000313" key="9">
    <source>
        <dbReference type="Proteomes" id="UP000663937"/>
    </source>
</evidence>
<proteinExistence type="inferred from homology"/>
<evidence type="ECO:0000313" key="8">
    <source>
        <dbReference type="EMBL" id="QTE29886.1"/>
    </source>
</evidence>
<keyword evidence="6 7" id="KW-0472">Membrane</keyword>
<dbReference type="PRINTS" id="PR00949">
    <property type="entry name" value="TYPE3IMAPROT"/>
</dbReference>
<accession>A0A8A4ZH78</accession>
<evidence type="ECO:0000256" key="6">
    <source>
        <dbReference type="ARBA" id="ARBA00023136"/>
    </source>
</evidence>
<evidence type="ECO:0000256" key="3">
    <source>
        <dbReference type="ARBA" id="ARBA00022475"/>
    </source>
</evidence>